<feature type="compositionally biased region" description="Polar residues" evidence="1">
    <location>
        <begin position="37"/>
        <end position="47"/>
    </location>
</feature>
<keyword evidence="4" id="KW-1185">Reference proteome</keyword>
<organism evidence="3 4">
    <name type="scientific">Meganyctiphanes norvegica</name>
    <name type="common">Northern krill</name>
    <name type="synonym">Thysanopoda norvegica</name>
    <dbReference type="NCBI Taxonomy" id="48144"/>
    <lineage>
        <taxon>Eukaryota</taxon>
        <taxon>Metazoa</taxon>
        <taxon>Ecdysozoa</taxon>
        <taxon>Arthropoda</taxon>
        <taxon>Crustacea</taxon>
        <taxon>Multicrustacea</taxon>
        <taxon>Malacostraca</taxon>
        <taxon>Eumalacostraca</taxon>
        <taxon>Eucarida</taxon>
        <taxon>Euphausiacea</taxon>
        <taxon>Euphausiidae</taxon>
        <taxon>Meganyctiphanes</taxon>
    </lineage>
</organism>
<comment type="caution">
    <text evidence="3">The sequence shown here is derived from an EMBL/GenBank/DDBJ whole genome shotgun (WGS) entry which is preliminary data.</text>
</comment>
<reference evidence="3 4" key="1">
    <citation type="submission" date="2024-05" db="EMBL/GenBank/DDBJ databases">
        <authorList>
            <person name="Wallberg A."/>
        </authorList>
    </citation>
    <scope>NUCLEOTIDE SEQUENCE [LARGE SCALE GENOMIC DNA]</scope>
</reference>
<protein>
    <submittedName>
        <fullName evidence="3">Uncharacterized protein</fullName>
    </submittedName>
</protein>
<dbReference type="AlphaFoldDB" id="A0AAV2Q2K5"/>
<feature type="signal peptide" evidence="2">
    <location>
        <begin position="1"/>
        <end position="20"/>
    </location>
</feature>
<dbReference type="EMBL" id="CAXKWB010002556">
    <property type="protein sequence ID" value="CAL4067182.1"/>
    <property type="molecule type" value="Genomic_DNA"/>
</dbReference>
<feature type="non-terminal residue" evidence="3">
    <location>
        <position position="118"/>
    </location>
</feature>
<gene>
    <name evidence="3" type="ORF">MNOR_LOCUS6268</name>
</gene>
<accession>A0AAV2Q2K5</accession>
<proteinExistence type="predicted"/>
<name>A0AAV2Q2K5_MEGNR</name>
<feature type="chain" id="PRO_5043797124" evidence="2">
    <location>
        <begin position="21"/>
        <end position="118"/>
    </location>
</feature>
<feature type="region of interest" description="Disordered" evidence="1">
    <location>
        <begin position="28"/>
        <end position="91"/>
    </location>
</feature>
<feature type="compositionally biased region" description="Basic and acidic residues" evidence="1">
    <location>
        <begin position="76"/>
        <end position="86"/>
    </location>
</feature>
<keyword evidence="2" id="KW-0732">Signal</keyword>
<evidence type="ECO:0000313" key="3">
    <source>
        <dbReference type="EMBL" id="CAL4067182.1"/>
    </source>
</evidence>
<dbReference type="Proteomes" id="UP001497623">
    <property type="component" value="Unassembled WGS sequence"/>
</dbReference>
<feature type="compositionally biased region" description="Basic and acidic residues" evidence="1">
    <location>
        <begin position="52"/>
        <end position="63"/>
    </location>
</feature>
<evidence type="ECO:0000256" key="2">
    <source>
        <dbReference type="SAM" id="SignalP"/>
    </source>
</evidence>
<evidence type="ECO:0000256" key="1">
    <source>
        <dbReference type="SAM" id="MobiDB-lite"/>
    </source>
</evidence>
<sequence>MLTTCSSWSLIWMLFLCANGSHLSHIASEYQDGQPDPQVSQNNQEGTGRSLWHKEYHKVESADKPQQQRRPPARGPLREEEHHWEPRPPLNNQLEAWATVAASDDDYYYYYTPTDQDL</sequence>
<evidence type="ECO:0000313" key="4">
    <source>
        <dbReference type="Proteomes" id="UP001497623"/>
    </source>
</evidence>